<dbReference type="CDD" id="cd00090">
    <property type="entry name" value="HTH_ARSR"/>
    <property type="match status" value="1"/>
</dbReference>
<dbReference type="RefSeq" id="WP_229662228.1">
    <property type="nucleotide sequence ID" value="NZ_BAABFW010000004.1"/>
</dbReference>
<dbReference type="AlphaFoldDB" id="A0A917PIW8"/>
<dbReference type="PROSITE" id="PS50987">
    <property type="entry name" value="HTH_ARSR_2"/>
    <property type="match status" value="1"/>
</dbReference>
<dbReference type="Pfam" id="PF21234">
    <property type="entry name" value="Phosphatase-like_N"/>
    <property type="match status" value="1"/>
</dbReference>
<dbReference type="InterPro" id="IPR023485">
    <property type="entry name" value="Ptyr_pPase"/>
</dbReference>
<reference evidence="3" key="1">
    <citation type="journal article" date="2014" name="Int. J. Syst. Evol. Microbiol.">
        <title>Complete genome sequence of Corynebacterium casei LMG S-19264T (=DSM 44701T), isolated from a smear-ripened cheese.</title>
        <authorList>
            <consortium name="US DOE Joint Genome Institute (JGI-PGF)"/>
            <person name="Walter F."/>
            <person name="Albersmeier A."/>
            <person name="Kalinowski J."/>
            <person name="Ruckert C."/>
        </authorList>
    </citation>
    <scope>NUCLEOTIDE SEQUENCE</scope>
    <source>
        <strain evidence="3">CGMCC 1.8984</strain>
    </source>
</reference>
<dbReference type="InterPro" id="IPR011991">
    <property type="entry name" value="ArsR-like_HTH"/>
</dbReference>
<evidence type="ECO:0000256" key="1">
    <source>
        <dbReference type="ARBA" id="ARBA00022849"/>
    </source>
</evidence>
<organism evidence="3 4">
    <name type="scientific">Agromyces bauzanensis</name>
    <dbReference type="NCBI Taxonomy" id="1308924"/>
    <lineage>
        <taxon>Bacteria</taxon>
        <taxon>Bacillati</taxon>
        <taxon>Actinomycetota</taxon>
        <taxon>Actinomycetes</taxon>
        <taxon>Micrococcales</taxon>
        <taxon>Microbacteriaceae</taxon>
        <taxon>Agromyces</taxon>
    </lineage>
</organism>
<dbReference type="Gene3D" id="3.40.50.2300">
    <property type="match status" value="1"/>
</dbReference>
<keyword evidence="1" id="KW-0059">Arsenical resistance</keyword>
<dbReference type="SMART" id="SM00418">
    <property type="entry name" value="HTH_ARSR"/>
    <property type="match status" value="1"/>
</dbReference>
<dbReference type="EMBL" id="BMMD01000009">
    <property type="protein sequence ID" value="GGJ80580.1"/>
    <property type="molecule type" value="Genomic_DNA"/>
</dbReference>
<sequence length="329" mass="35093">MTAPSGRPAPLDAAGAVERAAQVTALADPDRLRIMSVLANRPDAENTVPSIAALVELDAPVVAAHLEALAGAGLVVTRPGGTDVRFGPSPDAWVRFGRLLAGKTAYVEPLMSSPASATSIADVPPPIRRTADRLAYRFSAHFARETVERYVSESYELLRSRAKTTRHLPSLTSRFASERLAALAAARGFDLTGTPEVLFVCVQNSGRSQLAAGLLRRRAGDRVHVRTAGSQPAAAVDDLVVRVLDEIDVPIVSEFPKPLTDEVVQAADVVVTMGCGDACPVYPGRRYLDWKIGDPAGRSIDEVRAIRDQIARHVDELVDELGLAASARP</sequence>
<dbReference type="InterPro" id="IPR036390">
    <property type="entry name" value="WH_DNA-bd_sf"/>
</dbReference>
<reference evidence="3" key="2">
    <citation type="submission" date="2020-09" db="EMBL/GenBank/DDBJ databases">
        <authorList>
            <person name="Sun Q."/>
            <person name="Zhou Y."/>
        </authorList>
    </citation>
    <scope>NUCLEOTIDE SEQUENCE</scope>
    <source>
        <strain evidence="3">CGMCC 1.8984</strain>
    </source>
</reference>
<dbReference type="SUPFAM" id="SSF52788">
    <property type="entry name" value="Phosphotyrosine protein phosphatases I"/>
    <property type="match status" value="1"/>
</dbReference>
<dbReference type="InterPro" id="IPR001845">
    <property type="entry name" value="HTH_ArsR_DNA-bd_dom"/>
</dbReference>
<evidence type="ECO:0000313" key="3">
    <source>
        <dbReference type="EMBL" id="GGJ80580.1"/>
    </source>
</evidence>
<dbReference type="Pfam" id="PF01451">
    <property type="entry name" value="LMWPc"/>
    <property type="match status" value="1"/>
</dbReference>
<dbReference type="GO" id="GO:0003700">
    <property type="term" value="F:DNA-binding transcription factor activity"/>
    <property type="evidence" value="ECO:0007669"/>
    <property type="project" value="InterPro"/>
</dbReference>
<dbReference type="SMART" id="SM00226">
    <property type="entry name" value="LMWPc"/>
    <property type="match status" value="1"/>
</dbReference>
<dbReference type="InterPro" id="IPR036388">
    <property type="entry name" value="WH-like_DNA-bd_sf"/>
</dbReference>
<dbReference type="SUPFAM" id="SSF46785">
    <property type="entry name" value="Winged helix' DNA-binding domain"/>
    <property type="match status" value="1"/>
</dbReference>
<evidence type="ECO:0000313" key="4">
    <source>
        <dbReference type="Proteomes" id="UP000636956"/>
    </source>
</evidence>
<accession>A0A917PIW8</accession>
<dbReference type="Proteomes" id="UP000636956">
    <property type="component" value="Unassembled WGS sequence"/>
</dbReference>
<dbReference type="Pfam" id="PF12840">
    <property type="entry name" value="HTH_20"/>
    <property type="match status" value="1"/>
</dbReference>
<dbReference type="PANTHER" id="PTHR43428">
    <property type="entry name" value="ARSENATE REDUCTASE"/>
    <property type="match status" value="1"/>
</dbReference>
<protein>
    <recommendedName>
        <fullName evidence="2">HTH arsR-type domain-containing protein</fullName>
    </recommendedName>
</protein>
<gene>
    <name evidence="3" type="ORF">GCM10011372_18760</name>
</gene>
<dbReference type="Gene3D" id="1.10.8.1060">
    <property type="entry name" value="Corynebacterium glutamicum thioredoxin-dependent arsenate reductase, N-terminal domain"/>
    <property type="match status" value="1"/>
</dbReference>
<dbReference type="CDD" id="cd16345">
    <property type="entry name" value="LMWP_ArsC"/>
    <property type="match status" value="1"/>
</dbReference>
<dbReference type="InterPro" id="IPR048716">
    <property type="entry name" value="Phosphatase-like_N"/>
</dbReference>
<name>A0A917PIW8_9MICO</name>
<evidence type="ECO:0000259" key="2">
    <source>
        <dbReference type="PROSITE" id="PS50987"/>
    </source>
</evidence>
<dbReference type="PANTHER" id="PTHR43428:SF1">
    <property type="entry name" value="ARSENATE REDUCTASE"/>
    <property type="match status" value="1"/>
</dbReference>
<feature type="domain" description="HTH arsR-type" evidence="2">
    <location>
        <begin position="11"/>
        <end position="108"/>
    </location>
</feature>
<dbReference type="InterPro" id="IPR036196">
    <property type="entry name" value="Ptyr_pPase_sf"/>
</dbReference>
<proteinExistence type="predicted"/>
<dbReference type="Gene3D" id="1.10.10.10">
    <property type="entry name" value="Winged helix-like DNA-binding domain superfamily/Winged helix DNA-binding domain"/>
    <property type="match status" value="1"/>
</dbReference>
<keyword evidence="4" id="KW-1185">Reference proteome</keyword>
<comment type="caution">
    <text evidence="3">The sequence shown here is derived from an EMBL/GenBank/DDBJ whole genome shotgun (WGS) entry which is preliminary data.</text>
</comment>
<dbReference type="NCBIfam" id="NF046112">
    <property type="entry name" value="MSMEG_6209_Nter"/>
    <property type="match status" value="1"/>
</dbReference>
<dbReference type="GO" id="GO:0046685">
    <property type="term" value="P:response to arsenic-containing substance"/>
    <property type="evidence" value="ECO:0007669"/>
    <property type="project" value="UniProtKB-KW"/>
</dbReference>